<dbReference type="Proteomes" id="UP001589797">
    <property type="component" value="Unassembled WGS sequence"/>
</dbReference>
<evidence type="ECO:0000256" key="2">
    <source>
        <dbReference type="ARBA" id="ARBA00022485"/>
    </source>
</evidence>
<dbReference type="SUPFAM" id="SSF142019">
    <property type="entry name" value="Nqo1 FMN-binding domain-like"/>
    <property type="match status" value="1"/>
</dbReference>
<dbReference type="RefSeq" id="WP_382385867.1">
    <property type="nucleotide sequence ID" value="NZ_JBHLWI010000004.1"/>
</dbReference>
<dbReference type="SUPFAM" id="SSF140490">
    <property type="entry name" value="Nqo1C-terminal domain-like"/>
    <property type="match status" value="1"/>
</dbReference>
<evidence type="ECO:0000256" key="5">
    <source>
        <dbReference type="ARBA" id="ARBA00023014"/>
    </source>
</evidence>
<protein>
    <submittedName>
        <fullName evidence="7">NADH-ubiquinone oxidoreductase-F iron-sulfur binding region domain-containing protein</fullName>
    </submittedName>
</protein>
<dbReference type="PANTHER" id="PTHR43578">
    <property type="entry name" value="NADH-QUINONE OXIDOREDUCTASE SUBUNIT F"/>
    <property type="match status" value="1"/>
</dbReference>
<dbReference type="InterPro" id="IPR037207">
    <property type="entry name" value="Nuop51_4Fe4S-bd_sf"/>
</dbReference>
<dbReference type="Pfam" id="PF10589">
    <property type="entry name" value="NADH_4Fe-4S"/>
    <property type="match status" value="1"/>
</dbReference>
<keyword evidence="5" id="KW-0411">Iron-sulfur</keyword>
<keyword evidence="2" id="KW-0004">4Fe-4S</keyword>
<dbReference type="InterPro" id="IPR036249">
    <property type="entry name" value="Thioredoxin-like_sf"/>
</dbReference>
<organism evidence="7 8">
    <name type="scientific">Fontibacter flavus</name>
    <dbReference type="NCBI Taxonomy" id="654838"/>
    <lineage>
        <taxon>Bacteria</taxon>
        <taxon>Pseudomonadati</taxon>
        <taxon>Bacteroidota</taxon>
        <taxon>Cytophagia</taxon>
        <taxon>Cytophagales</taxon>
        <taxon>Cyclobacteriaceae</taxon>
        <taxon>Fontibacter</taxon>
    </lineage>
</organism>
<keyword evidence="4" id="KW-0408">Iron</keyword>
<dbReference type="Pfam" id="PF01512">
    <property type="entry name" value="Complex1_51K"/>
    <property type="match status" value="1"/>
</dbReference>
<dbReference type="CDD" id="cd02980">
    <property type="entry name" value="TRX_Fd_family"/>
    <property type="match status" value="1"/>
</dbReference>
<dbReference type="Gene3D" id="3.40.50.11540">
    <property type="entry name" value="NADH-ubiquinone oxidoreductase 51kDa subunit"/>
    <property type="match status" value="1"/>
</dbReference>
<dbReference type="SMART" id="SM00928">
    <property type="entry name" value="NADH_4Fe-4S"/>
    <property type="match status" value="1"/>
</dbReference>
<dbReference type="InterPro" id="IPR037225">
    <property type="entry name" value="Nuo51_FMN-bd_sf"/>
</dbReference>
<reference evidence="7 8" key="1">
    <citation type="submission" date="2024-09" db="EMBL/GenBank/DDBJ databases">
        <authorList>
            <person name="Sun Q."/>
            <person name="Mori K."/>
        </authorList>
    </citation>
    <scope>NUCLEOTIDE SEQUENCE [LARGE SCALE GENOMIC DNA]</scope>
    <source>
        <strain evidence="7 8">CCM 7650</strain>
    </source>
</reference>
<dbReference type="InterPro" id="IPR001949">
    <property type="entry name" value="NADH-UbQ_OxRdtase_51kDa_CS"/>
</dbReference>
<dbReference type="EMBL" id="JBHLWI010000004">
    <property type="protein sequence ID" value="MFC0261417.1"/>
    <property type="molecule type" value="Genomic_DNA"/>
</dbReference>
<accession>A0ABV6FP52</accession>
<keyword evidence="8" id="KW-1185">Reference proteome</keyword>
<comment type="caution">
    <text evidence="7">The sequence shown here is derived from an EMBL/GenBank/DDBJ whole genome shotgun (WGS) entry which is preliminary data.</text>
</comment>
<dbReference type="Gene3D" id="3.10.20.600">
    <property type="match status" value="1"/>
</dbReference>
<evidence type="ECO:0000256" key="3">
    <source>
        <dbReference type="ARBA" id="ARBA00022723"/>
    </source>
</evidence>
<dbReference type="Gene3D" id="1.20.1440.230">
    <property type="entry name" value="NADH-ubiquinone oxidoreductase 51kDa subunit, iron-sulphur binding domain"/>
    <property type="match status" value="1"/>
</dbReference>
<dbReference type="Pfam" id="PF01257">
    <property type="entry name" value="2Fe-2S_thioredx"/>
    <property type="match status" value="1"/>
</dbReference>
<dbReference type="SUPFAM" id="SSF142984">
    <property type="entry name" value="Nqo1 middle domain-like"/>
    <property type="match status" value="1"/>
</dbReference>
<evidence type="ECO:0000256" key="1">
    <source>
        <dbReference type="ARBA" id="ARBA00007523"/>
    </source>
</evidence>
<evidence type="ECO:0000313" key="7">
    <source>
        <dbReference type="EMBL" id="MFC0261417.1"/>
    </source>
</evidence>
<sequence length="553" mass="60904">MSKNLSYLSGRKGLSANLFEELGTAVQKTGLLQESDMERIRQEFLVGKATLHGTVSFYDFLKPENQHKKVYVCNGSACLCAGTQPELKEKLSRHFEAHEIGEMCCLGRCHENAAFHYGGKNFSGKAIDQIEEILEEEISLEDNYQVGVYGTPVLTLPFPGFSAYEDILKSCFQRPIAELSEELKKSGLRGRGGAGFPMAIKLDSCRNTPAEQRFIVCNADEGDPGAYSDRYLLEKRPYSVLLGMVIAGYLADATVGVLYIRGEYPESISVIESAISEMEKHHLIGEDILGSGFSFHFKIIRAQGAYICGEETALLSSIEGQRPEVRVRPPYPAQKGLFNLPTVVNNVETLANLPFVMAEGGNAYGAIGTEKSRGTKLVSLDGYFRNPGIYEVDMGTPLSVVVHELGGGFKQAVKAMHIGGPLGGLVPVSKIDDLSIDFESFSREGFLLGHASIICIPENFPMILYIEHLFEFTAHESCGKCFPCRLGSTRGKEMLHKARTSGYTIDRKLMDDLLETLEIGSLCMLGGGLPLPVKNALEYFEEELKVYFKSEQN</sequence>
<evidence type="ECO:0000259" key="6">
    <source>
        <dbReference type="SMART" id="SM00928"/>
    </source>
</evidence>
<dbReference type="SUPFAM" id="SSF52833">
    <property type="entry name" value="Thioredoxin-like"/>
    <property type="match status" value="1"/>
</dbReference>
<dbReference type="PROSITE" id="PS00645">
    <property type="entry name" value="COMPLEX1_51K_2"/>
    <property type="match status" value="1"/>
</dbReference>
<keyword evidence="3" id="KW-0479">Metal-binding</keyword>
<dbReference type="InterPro" id="IPR019575">
    <property type="entry name" value="Nuop51_4Fe4S-bd"/>
</dbReference>
<name>A0ABV6FP52_9BACT</name>
<feature type="domain" description="NADH-ubiquinone oxidoreductase 51kDa subunit iron-sulphur binding" evidence="6">
    <location>
        <begin position="463"/>
        <end position="508"/>
    </location>
</feature>
<evidence type="ECO:0000256" key="4">
    <source>
        <dbReference type="ARBA" id="ARBA00023004"/>
    </source>
</evidence>
<dbReference type="InterPro" id="IPR011538">
    <property type="entry name" value="Nuo51_FMN-bd"/>
</dbReference>
<comment type="similarity">
    <text evidence="1">Belongs to the complex I 51 kDa subunit family.</text>
</comment>
<proteinExistence type="inferred from homology"/>
<gene>
    <name evidence="7" type="ORF">ACFFIP_01895</name>
</gene>
<evidence type="ECO:0000313" key="8">
    <source>
        <dbReference type="Proteomes" id="UP001589797"/>
    </source>
</evidence>
<dbReference type="PANTHER" id="PTHR43578:SF3">
    <property type="entry name" value="NADH-QUINONE OXIDOREDUCTASE SUBUNIT F"/>
    <property type="match status" value="1"/>
</dbReference>